<evidence type="ECO:0000259" key="2">
    <source>
        <dbReference type="PROSITE" id="PS51898"/>
    </source>
</evidence>
<organism evidence="3 4">
    <name type="scientific">Roseicyclus mahoneyensis</name>
    <dbReference type="NCBI Taxonomy" id="164332"/>
    <lineage>
        <taxon>Bacteria</taxon>
        <taxon>Pseudomonadati</taxon>
        <taxon>Pseudomonadota</taxon>
        <taxon>Alphaproteobacteria</taxon>
        <taxon>Rhodobacterales</taxon>
        <taxon>Roseobacteraceae</taxon>
        <taxon>Roseicyclus</taxon>
    </lineage>
</organism>
<keyword evidence="4" id="KW-1185">Reference proteome</keyword>
<dbReference type="InterPro" id="IPR011010">
    <property type="entry name" value="DNA_brk_join_enz"/>
</dbReference>
<dbReference type="GO" id="GO:0006310">
    <property type="term" value="P:DNA recombination"/>
    <property type="evidence" value="ECO:0007669"/>
    <property type="project" value="UniProtKB-KW"/>
</dbReference>
<dbReference type="EMBL" id="QGGW01000023">
    <property type="protein sequence ID" value="PWK54888.1"/>
    <property type="molecule type" value="Genomic_DNA"/>
</dbReference>
<comment type="caution">
    <text evidence="3">The sequence shown here is derived from an EMBL/GenBank/DDBJ whole genome shotgun (WGS) entry which is preliminary data.</text>
</comment>
<evidence type="ECO:0000256" key="1">
    <source>
        <dbReference type="ARBA" id="ARBA00023172"/>
    </source>
</evidence>
<dbReference type="Pfam" id="PF00589">
    <property type="entry name" value="Phage_integrase"/>
    <property type="match status" value="1"/>
</dbReference>
<gene>
    <name evidence="3" type="ORF">C7455_1233</name>
</gene>
<evidence type="ECO:0000313" key="3">
    <source>
        <dbReference type="EMBL" id="PWK54888.1"/>
    </source>
</evidence>
<name>A0A316G254_9RHOB</name>
<dbReference type="AlphaFoldDB" id="A0A316G254"/>
<dbReference type="PROSITE" id="PS51898">
    <property type="entry name" value="TYR_RECOMBINASE"/>
    <property type="match status" value="1"/>
</dbReference>
<dbReference type="Proteomes" id="UP000245708">
    <property type="component" value="Unassembled WGS sequence"/>
</dbReference>
<accession>A0A316G254</accession>
<proteinExistence type="predicted"/>
<dbReference type="InterPro" id="IPR002104">
    <property type="entry name" value="Integrase_catalytic"/>
</dbReference>
<dbReference type="RefSeq" id="WP_170119171.1">
    <property type="nucleotide sequence ID" value="NZ_QGGW01000023.1"/>
</dbReference>
<feature type="domain" description="Tyr recombinase" evidence="2">
    <location>
        <begin position="364"/>
        <end position="561"/>
    </location>
</feature>
<reference evidence="3 4" key="1">
    <citation type="submission" date="2018-05" db="EMBL/GenBank/DDBJ databases">
        <title>Genomic Encyclopedia of Type Strains, Phase IV (KMG-IV): sequencing the most valuable type-strain genomes for metagenomic binning, comparative biology and taxonomic classification.</title>
        <authorList>
            <person name="Goeker M."/>
        </authorList>
    </citation>
    <scope>NUCLEOTIDE SEQUENCE [LARGE SCALE GENOMIC DNA]</scope>
    <source>
        <strain evidence="3 4">DSM 16097</strain>
    </source>
</reference>
<dbReference type="InterPro" id="IPR013762">
    <property type="entry name" value="Integrase-like_cat_sf"/>
</dbReference>
<dbReference type="GO" id="GO:0015074">
    <property type="term" value="P:DNA integration"/>
    <property type="evidence" value="ECO:0007669"/>
    <property type="project" value="InterPro"/>
</dbReference>
<dbReference type="SUPFAM" id="SSF56349">
    <property type="entry name" value="DNA breaking-rejoining enzymes"/>
    <property type="match status" value="1"/>
</dbReference>
<protein>
    <submittedName>
        <fullName evidence="3">Phage integrase family protein</fullName>
    </submittedName>
</protein>
<sequence>MTPITKLDPDRAFIQPDTPTFAEIVARISADDSLSPIRRRDMISGLRRVSKALGRDPGNVPADSRWLQPRLGKIAPAAQGLSKKAWQNALSDARSALVHCGIVEARRRAAHINDLDPRWHRLWRMVLDANDKTLAPALCRFVHFLNRLGVAPDEVGQEHHLGFLEALRVNEISKSPETAHRAAVNGWNLAVKRLPEWPRQTLTVEDRRKIVRLPRETYPPGFGADLDRFLNNLAAPDPFSVEGPMTPRSPATINQYRAMIERFAGYTVAAGIDPDSMSSLAKLTEPEIVKTGLRHMMAQNEGKSSIGIDETAALLALVARRHVRHPAPVQAELDHIASRVAVPRNKGLTQKNRERLSVLRNPAVQRKLLNLPAALMRRSQTCDQPYKAALMREDAVALAILFFCPIRRKNLVTLDLGQHLHRPGDGRVFLRFEDAEVKNGQCIEFELPGEVASMIDRHVAKRSPTLCPPGTPWLFPRRDGTGPMDLSTMGSRLTKRLRDEIGIDMNLHLFRHFGAMLYLEAHPGQYEVVRRLLGHKELSQTLNAYVGFEAGTATRLFAETVTAART</sequence>
<dbReference type="Gene3D" id="1.10.443.10">
    <property type="entry name" value="Intergrase catalytic core"/>
    <property type="match status" value="1"/>
</dbReference>
<dbReference type="GO" id="GO:0003677">
    <property type="term" value="F:DNA binding"/>
    <property type="evidence" value="ECO:0007669"/>
    <property type="project" value="InterPro"/>
</dbReference>
<keyword evidence="1" id="KW-0233">DNA recombination</keyword>
<evidence type="ECO:0000313" key="4">
    <source>
        <dbReference type="Proteomes" id="UP000245708"/>
    </source>
</evidence>